<sequence>MWRNDLSPGMHSFSNSSIGQLSGRGPERMGDSSVLLWFGTSTALKAFHQSHSFQGDEDSLHRRLPQAETLLQRLRIHDLVASPYGASDVKYIRVVEEGL</sequence>
<name>A0A2S5VNZ4_9MICO</name>
<organism evidence="2 3">
    <name type="scientific">Clavibacter michiganensis</name>
    <dbReference type="NCBI Taxonomy" id="28447"/>
    <lineage>
        <taxon>Bacteria</taxon>
        <taxon>Bacillati</taxon>
        <taxon>Actinomycetota</taxon>
        <taxon>Actinomycetes</taxon>
        <taxon>Micrococcales</taxon>
        <taxon>Microbacteriaceae</taxon>
        <taxon>Clavibacter</taxon>
    </lineage>
</organism>
<evidence type="ECO:0000313" key="3">
    <source>
        <dbReference type="Proteomes" id="UP000239241"/>
    </source>
</evidence>
<proteinExistence type="predicted"/>
<reference evidence="2 3" key="1">
    <citation type="submission" date="2018-02" db="EMBL/GenBank/DDBJ databases">
        <title>Bacteriophage NCPPB3778 and a type I-E CRISPR drive the evolution of the US Biological Select Agent, Rathayibacter toxicus.</title>
        <authorList>
            <person name="Davis E.W.II."/>
            <person name="Tabima J.F."/>
            <person name="Weisberg A.J."/>
            <person name="Lopes L.D."/>
            <person name="Wiseman M.S."/>
            <person name="Wiseman M.S."/>
            <person name="Pupko T."/>
            <person name="Belcher M.S."/>
            <person name="Sechler A.J."/>
            <person name="Tancos M.A."/>
            <person name="Schroeder B.K."/>
            <person name="Murray T.D."/>
            <person name="Luster D.G."/>
            <person name="Schneider W.L."/>
            <person name="Rogers E."/>
            <person name="Andreote F.D."/>
            <person name="Grunwald N.J."/>
            <person name="Putnam M.L."/>
            <person name="Chang J.H."/>
        </authorList>
    </citation>
    <scope>NUCLEOTIDE SEQUENCE [LARGE SCALE GENOMIC DNA]</scope>
    <source>
        <strain evidence="2 3">AY1B3</strain>
    </source>
</reference>
<feature type="region of interest" description="Disordered" evidence="1">
    <location>
        <begin position="1"/>
        <end position="28"/>
    </location>
</feature>
<protein>
    <submittedName>
        <fullName evidence="2">Uncharacterized protein</fullName>
    </submittedName>
</protein>
<dbReference type="AlphaFoldDB" id="A0A2S5VNZ4"/>
<dbReference type="EMBL" id="PSXY01000034">
    <property type="protein sequence ID" value="PPF64718.1"/>
    <property type="molecule type" value="Genomic_DNA"/>
</dbReference>
<dbReference type="Proteomes" id="UP000239241">
    <property type="component" value="Unassembled WGS sequence"/>
</dbReference>
<evidence type="ECO:0000256" key="1">
    <source>
        <dbReference type="SAM" id="MobiDB-lite"/>
    </source>
</evidence>
<comment type="caution">
    <text evidence="2">The sequence shown here is derived from an EMBL/GenBank/DDBJ whole genome shotgun (WGS) entry which is preliminary data.</text>
</comment>
<evidence type="ECO:0000313" key="2">
    <source>
        <dbReference type="EMBL" id="PPF64718.1"/>
    </source>
</evidence>
<accession>A0A2S5VNZ4</accession>
<gene>
    <name evidence="2" type="ORF">C5E16_14255</name>
</gene>